<dbReference type="OrthoDB" id="4145676at2"/>
<accession>A0A1H1GZC4</accession>
<dbReference type="Gene3D" id="1.10.10.10">
    <property type="entry name" value="Winged helix-like DNA-binding domain superfamily/Winged helix DNA-binding domain"/>
    <property type="match status" value="1"/>
</dbReference>
<keyword evidence="3" id="KW-0949">S-adenosyl-L-methionine</keyword>
<sequence>MTHASDSAGSPADEHYSRMMSMITGHWVTQVVRTVATYSIAEHLSESPATAEQIAEAKELDVDATRRLLRTCVGLGLVTFTDDAKFAPTDLLRTLLPDVNGSLKGWAVAQGSPGHWEPWGNFPEAVRAGRRQAPEYHGPELWDYYSQFPAEGAAFTTAMDDLSAMVIDEAARLIDTSGTKTAVDVGGASGSLVHALMLTDDQLHGSVYDLPHVVPDAETAAARKGLDDRFTGVAGDFFESVPAADLHLLKFILHDWPDETCVQILRNCRAGLNEGGRVAVVELLIDEHGEPGLAPLMDMNMLAVVSGKERTLAEYDALFTAAGLTRTKMTRTSSEHVILEATPAD</sequence>
<dbReference type="PROSITE" id="PS51683">
    <property type="entry name" value="SAM_OMT_II"/>
    <property type="match status" value="1"/>
</dbReference>
<evidence type="ECO:0000313" key="8">
    <source>
        <dbReference type="Proteomes" id="UP000199301"/>
    </source>
</evidence>
<dbReference type="InterPro" id="IPR012967">
    <property type="entry name" value="COMT_dimerisation"/>
</dbReference>
<dbReference type="GO" id="GO:0046983">
    <property type="term" value="F:protein dimerization activity"/>
    <property type="evidence" value="ECO:0007669"/>
    <property type="project" value="InterPro"/>
</dbReference>
<dbReference type="PANTHER" id="PTHR43712">
    <property type="entry name" value="PUTATIVE (AFU_ORTHOLOGUE AFUA_4G14580)-RELATED"/>
    <property type="match status" value="1"/>
</dbReference>
<dbReference type="InterPro" id="IPR036388">
    <property type="entry name" value="WH-like_DNA-bd_sf"/>
</dbReference>
<feature type="active site" description="Proton acceptor" evidence="4">
    <location>
        <position position="254"/>
    </location>
</feature>
<reference evidence="8" key="1">
    <citation type="submission" date="2016-10" db="EMBL/GenBank/DDBJ databases">
        <authorList>
            <person name="Varghese N."/>
            <person name="Submissions S."/>
        </authorList>
    </citation>
    <scope>NUCLEOTIDE SEQUENCE [LARGE SCALE GENOMIC DNA]</scope>
    <source>
        <strain evidence="8">DSM 45459</strain>
    </source>
</reference>
<dbReference type="GO" id="GO:0032259">
    <property type="term" value="P:methylation"/>
    <property type="evidence" value="ECO:0007669"/>
    <property type="project" value="UniProtKB-KW"/>
</dbReference>
<dbReference type="PANTHER" id="PTHR43712:SF2">
    <property type="entry name" value="O-METHYLTRANSFERASE CICE"/>
    <property type="match status" value="1"/>
</dbReference>
<evidence type="ECO:0000313" key="7">
    <source>
        <dbReference type="EMBL" id="SDR18218.1"/>
    </source>
</evidence>
<dbReference type="GO" id="GO:0008171">
    <property type="term" value="F:O-methyltransferase activity"/>
    <property type="evidence" value="ECO:0007669"/>
    <property type="project" value="InterPro"/>
</dbReference>
<name>A0A1H1GZC4_9ACTN</name>
<dbReference type="InterPro" id="IPR036390">
    <property type="entry name" value="WH_DNA-bd_sf"/>
</dbReference>
<dbReference type="Proteomes" id="UP000199301">
    <property type="component" value="Unassembled WGS sequence"/>
</dbReference>
<evidence type="ECO:0000256" key="4">
    <source>
        <dbReference type="PIRSR" id="PIRSR005739-1"/>
    </source>
</evidence>
<feature type="domain" description="O-methyltransferase C-terminal" evidence="5">
    <location>
        <begin position="119"/>
        <end position="324"/>
    </location>
</feature>
<dbReference type="Gene3D" id="3.40.50.150">
    <property type="entry name" value="Vaccinia Virus protein VP39"/>
    <property type="match status" value="1"/>
</dbReference>
<dbReference type="SUPFAM" id="SSF53335">
    <property type="entry name" value="S-adenosyl-L-methionine-dependent methyltransferases"/>
    <property type="match status" value="1"/>
</dbReference>
<evidence type="ECO:0000259" key="5">
    <source>
        <dbReference type="Pfam" id="PF00891"/>
    </source>
</evidence>
<dbReference type="RefSeq" id="WP_092526694.1">
    <property type="nucleotide sequence ID" value="NZ_FNKO01000002.1"/>
</dbReference>
<gene>
    <name evidence="7" type="ORF">SAMN04489718_3978</name>
</gene>
<keyword evidence="8" id="KW-1185">Reference proteome</keyword>
<dbReference type="PIRSF" id="PIRSF005739">
    <property type="entry name" value="O-mtase"/>
    <property type="match status" value="1"/>
</dbReference>
<evidence type="ECO:0000259" key="6">
    <source>
        <dbReference type="Pfam" id="PF08100"/>
    </source>
</evidence>
<evidence type="ECO:0000256" key="3">
    <source>
        <dbReference type="ARBA" id="ARBA00022691"/>
    </source>
</evidence>
<proteinExistence type="predicted"/>
<dbReference type="Pfam" id="PF08100">
    <property type="entry name" value="Dimerisation"/>
    <property type="match status" value="1"/>
</dbReference>
<dbReference type="InterPro" id="IPR001077">
    <property type="entry name" value="COMT_C"/>
</dbReference>
<evidence type="ECO:0000256" key="1">
    <source>
        <dbReference type="ARBA" id="ARBA00022603"/>
    </source>
</evidence>
<dbReference type="EMBL" id="FNKO01000002">
    <property type="protein sequence ID" value="SDR18218.1"/>
    <property type="molecule type" value="Genomic_DNA"/>
</dbReference>
<dbReference type="SUPFAM" id="SSF46785">
    <property type="entry name" value="Winged helix' DNA-binding domain"/>
    <property type="match status" value="1"/>
</dbReference>
<evidence type="ECO:0000256" key="2">
    <source>
        <dbReference type="ARBA" id="ARBA00022679"/>
    </source>
</evidence>
<keyword evidence="1" id="KW-0489">Methyltransferase</keyword>
<feature type="domain" description="O-methyltransferase dimerisation" evidence="6">
    <location>
        <begin position="20"/>
        <end position="96"/>
    </location>
</feature>
<dbReference type="STRING" id="995062.SAMN04489718_3978"/>
<dbReference type="InterPro" id="IPR029063">
    <property type="entry name" value="SAM-dependent_MTases_sf"/>
</dbReference>
<organism evidence="7 8">
    <name type="scientific">Actinopolyspora saharensis</name>
    <dbReference type="NCBI Taxonomy" id="995062"/>
    <lineage>
        <taxon>Bacteria</taxon>
        <taxon>Bacillati</taxon>
        <taxon>Actinomycetota</taxon>
        <taxon>Actinomycetes</taxon>
        <taxon>Actinopolysporales</taxon>
        <taxon>Actinopolysporaceae</taxon>
        <taxon>Actinopolyspora</taxon>
    </lineage>
</organism>
<dbReference type="Pfam" id="PF00891">
    <property type="entry name" value="Methyltransf_2"/>
    <property type="match status" value="1"/>
</dbReference>
<keyword evidence="2" id="KW-0808">Transferase</keyword>
<dbReference type="AlphaFoldDB" id="A0A1H1GZC4"/>
<dbReference type="InterPro" id="IPR016461">
    <property type="entry name" value="COMT-like"/>
</dbReference>
<protein>
    <submittedName>
        <fullName evidence="7">Dimerisation domain-containing protein</fullName>
    </submittedName>
</protein>